<name>A0ABV1BXK8_9FIRM</name>
<dbReference type="Pfam" id="PF04221">
    <property type="entry name" value="RelB"/>
    <property type="match status" value="1"/>
</dbReference>
<dbReference type="PANTHER" id="PTHR38781">
    <property type="entry name" value="ANTITOXIN DINJ-RELATED"/>
    <property type="match status" value="1"/>
</dbReference>
<dbReference type="InterPro" id="IPR013321">
    <property type="entry name" value="Arc_rbn_hlx_hlx"/>
</dbReference>
<dbReference type="Proteomes" id="UP001442364">
    <property type="component" value="Unassembled WGS sequence"/>
</dbReference>
<keyword evidence="2" id="KW-1277">Toxin-antitoxin system</keyword>
<organism evidence="3 4">
    <name type="scientific">[Lactobacillus] rogosae</name>
    <dbReference type="NCBI Taxonomy" id="706562"/>
    <lineage>
        <taxon>Bacteria</taxon>
        <taxon>Bacillati</taxon>
        <taxon>Bacillota</taxon>
        <taxon>Clostridia</taxon>
        <taxon>Lachnospirales</taxon>
        <taxon>Lachnospiraceae</taxon>
        <taxon>Lachnospira</taxon>
    </lineage>
</organism>
<comment type="caution">
    <text evidence="3">The sequence shown here is derived from an EMBL/GenBank/DDBJ whole genome shotgun (WGS) entry which is preliminary data.</text>
</comment>
<evidence type="ECO:0000256" key="2">
    <source>
        <dbReference type="ARBA" id="ARBA00022649"/>
    </source>
</evidence>
<keyword evidence="4" id="KW-1185">Reference proteome</keyword>
<dbReference type="Gene3D" id="1.10.1220.10">
    <property type="entry name" value="Met repressor-like"/>
    <property type="match status" value="1"/>
</dbReference>
<evidence type="ECO:0000313" key="3">
    <source>
        <dbReference type="EMBL" id="MEQ2379780.1"/>
    </source>
</evidence>
<dbReference type="EMBL" id="JBBMER010000005">
    <property type="protein sequence ID" value="MEQ2379780.1"/>
    <property type="molecule type" value="Genomic_DNA"/>
</dbReference>
<evidence type="ECO:0000313" key="4">
    <source>
        <dbReference type="Proteomes" id="UP001442364"/>
    </source>
</evidence>
<proteinExistence type="inferred from homology"/>
<protein>
    <submittedName>
        <fullName evidence="3">Type II toxin-antitoxin system RelB/DinJ family antitoxin</fullName>
    </submittedName>
</protein>
<sequence>MANTNVTMRIDENLKSQLQELVSNLGMDMTTFFTMAAKQAVREQALPFHPDMNVGRYSDKAYQMAMANTNYNADGKAVIASDDEWVEETEWDDMFEQMKKEREAE</sequence>
<dbReference type="InterPro" id="IPR007337">
    <property type="entry name" value="RelB/DinJ"/>
</dbReference>
<dbReference type="NCBIfam" id="TIGR02384">
    <property type="entry name" value="RelB_DinJ"/>
    <property type="match status" value="1"/>
</dbReference>
<evidence type="ECO:0000256" key="1">
    <source>
        <dbReference type="ARBA" id="ARBA00010562"/>
    </source>
</evidence>
<reference evidence="3 4" key="1">
    <citation type="submission" date="2024-03" db="EMBL/GenBank/DDBJ databases">
        <title>Human intestinal bacterial collection.</title>
        <authorList>
            <person name="Pauvert C."/>
            <person name="Hitch T.C.A."/>
            <person name="Clavel T."/>
        </authorList>
    </citation>
    <scope>NUCLEOTIDE SEQUENCE [LARGE SCALE GENOMIC DNA]</scope>
    <source>
        <strain evidence="3 4">CLA-AA-H255</strain>
    </source>
</reference>
<dbReference type="PANTHER" id="PTHR38781:SF1">
    <property type="entry name" value="ANTITOXIN DINJ-RELATED"/>
    <property type="match status" value="1"/>
</dbReference>
<comment type="similarity">
    <text evidence="1">Belongs to the RelB/DinJ antitoxin family.</text>
</comment>
<gene>
    <name evidence="3" type="ORF">WMO14_07795</name>
</gene>
<dbReference type="RefSeq" id="WP_022502933.1">
    <property type="nucleotide sequence ID" value="NZ_DAWCMB010000320.1"/>
</dbReference>
<accession>A0ABV1BXK8</accession>